<dbReference type="EMBL" id="PUGF01000014">
    <property type="protein sequence ID" value="PRC92333.1"/>
    <property type="molecule type" value="Genomic_DNA"/>
</dbReference>
<feature type="transmembrane region" description="Helical" evidence="6">
    <location>
        <begin position="118"/>
        <end position="136"/>
    </location>
</feature>
<feature type="transmembrane region" description="Helical" evidence="6">
    <location>
        <begin position="44"/>
        <end position="64"/>
    </location>
</feature>
<feature type="transmembrane region" description="Helical" evidence="6">
    <location>
        <begin position="143"/>
        <end position="164"/>
    </location>
</feature>
<keyword evidence="2" id="KW-1003">Cell membrane</keyword>
<keyword evidence="5 6" id="KW-0472">Membrane</keyword>
<accession>A0A2S9GX91</accession>
<dbReference type="Proteomes" id="UP000237839">
    <property type="component" value="Unassembled WGS sequence"/>
</dbReference>
<comment type="subcellular location">
    <subcellularLocation>
        <location evidence="1">Cell membrane</location>
        <topology evidence="1">Multi-pass membrane protein</topology>
    </subcellularLocation>
</comment>
<keyword evidence="7" id="KW-0732">Signal</keyword>
<protein>
    <submittedName>
        <fullName evidence="8">LysE type translocator</fullName>
    </submittedName>
</protein>
<keyword evidence="9" id="KW-1185">Reference proteome</keyword>
<evidence type="ECO:0000256" key="7">
    <source>
        <dbReference type="SAM" id="SignalP"/>
    </source>
</evidence>
<dbReference type="InterPro" id="IPR001123">
    <property type="entry name" value="LeuE-type"/>
</dbReference>
<dbReference type="GO" id="GO:0005886">
    <property type="term" value="C:plasma membrane"/>
    <property type="evidence" value="ECO:0007669"/>
    <property type="project" value="UniProtKB-SubCell"/>
</dbReference>
<dbReference type="OrthoDB" id="9812084at2"/>
<feature type="chain" id="PRO_5015466626" evidence="7">
    <location>
        <begin position="18"/>
        <end position="206"/>
    </location>
</feature>
<evidence type="ECO:0000256" key="6">
    <source>
        <dbReference type="SAM" id="Phobius"/>
    </source>
</evidence>
<evidence type="ECO:0000256" key="5">
    <source>
        <dbReference type="ARBA" id="ARBA00023136"/>
    </source>
</evidence>
<evidence type="ECO:0000256" key="3">
    <source>
        <dbReference type="ARBA" id="ARBA00022692"/>
    </source>
</evidence>
<dbReference type="PANTHER" id="PTHR30086">
    <property type="entry name" value="ARGININE EXPORTER PROTEIN ARGO"/>
    <property type="match status" value="1"/>
</dbReference>
<feature type="transmembrane region" description="Helical" evidence="6">
    <location>
        <begin position="76"/>
        <end position="93"/>
    </location>
</feature>
<reference evidence="8 9" key="1">
    <citation type="submission" date="2018-02" db="EMBL/GenBank/DDBJ databases">
        <title>Solimicrobium silvestre gen. nov., sp. nov., isolated from alpine forest soil.</title>
        <authorList>
            <person name="Margesin R."/>
            <person name="Albuquerque L."/>
            <person name="Zhang D.-C."/>
            <person name="Froufe H.J.C."/>
            <person name="Severino R."/>
            <person name="Roxo I."/>
            <person name="Egas C."/>
            <person name="Da Costa M.S."/>
        </authorList>
    </citation>
    <scope>NUCLEOTIDE SEQUENCE [LARGE SCALE GENOMIC DNA]</scope>
    <source>
        <strain evidence="8 9">S20-91</strain>
    </source>
</reference>
<keyword evidence="4 6" id="KW-1133">Transmembrane helix</keyword>
<organism evidence="8 9">
    <name type="scientific">Solimicrobium silvestre</name>
    <dbReference type="NCBI Taxonomy" id="2099400"/>
    <lineage>
        <taxon>Bacteria</taxon>
        <taxon>Pseudomonadati</taxon>
        <taxon>Pseudomonadota</taxon>
        <taxon>Betaproteobacteria</taxon>
        <taxon>Burkholderiales</taxon>
        <taxon>Oxalobacteraceae</taxon>
        <taxon>Solimicrobium</taxon>
    </lineage>
</organism>
<keyword evidence="3 6" id="KW-0812">Transmembrane</keyword>
<dbReference type="GO" id="GO:0015171">
    <property type="term" value="F:amino acid transmembrane transporter activity"/>
    <property type="evidence" value="ECO:0007669"/>
    <property type="project" value="TreeGrafter"/>
</dbReference>
<dbReference type="GO" id="GO:0033228">
    <property type="term" value="P:cysteine export across plasma membrane"/>
    <property type="evidence" value="ECO:0007669"/>
    <property type="project" value="TreeGrafter"/>
</dbReference>
<feature type="transmembrane region" description="Helical" evidence="6">
    <location>
        <begin position="184"/>
        <end position="203"/>
    </location>
</feature>
<sequence length="206" mass="21802">MNEFLTVVLSMSSFAFATSASPGPVNIVAAMSGAEFGIKRSYGFVLGATIGFVAILLGVGIGIGHTLASNKTISNSLAIAGSIYMLYLSYQLATSKPSKSELTTIPAPRFISGAVAQWLNPKAWIVSISAISIYVANSSNYTLYLSIFGAIFFIVCFLSILGWVIMGSKASALLNGNYSVFNKIMAGLLVLSVTYFLVQFVIFGKA</sequence>
<evidence type="ECO:0000256" key="2">
    <source>
        <dbReference type="ARBA" id="ARBA00022475"/>
    </source>
</evidence>
<comment type="caution">
    <text evidence="8">The sequence shown here is derived from an EMBL/GenBank/DDBJ whole genome shotgun (WGS) entry which is preliminary data.</text>
</comment>
<dbReference type="PANTHER" id="PTHR30086:SF20">
    <property type="entry name" value="ARGININE EXPORTER PROTEIN ARGO-RELATED"/>
    <property type="match status" value="1"/>
</dbReference>
<name>A0A2S9GX91_9BURK</name>
<dbReference type="AlphaFoldDB" id="A0A2S9GX91"/>
<proteinExistence type="predicted"/>
<evidence type="ECO:0000256" key="1">
    <source>
        <dbReference type="ARBA" id="ARBA00004651"/>
    </source>
</evidence>
<dbReference type="RefSeq" id="WP_105532741.1">
    <property type="nucleotide sequence ID" value="NZ_PUGF01000014.1"/>
</dbReference>
<dbReference type="Pfam" id="PF01810">
    <property type="entry name" value="LysE"/>
    <property type="match status" value="1"/>
</dbReference>
<evidence type="ECO:0000313" key="8">
    <source>
        <dbReference type="EMBL" id="PRC92333.1"/>
    </source>
</evidence>
<feature type="signal peptide" evidence="7">
    <location>
        <begin position="1"/>
        <end position="17"/>
    </location>
</feature>
<evidence type="ECO:0000256" key="4">
    <source>
        <dbReference type="ARBA" id="ARBA00022989"/>
    </source>
</evidence>
<evidence type="ECO:0000313" key="9">
    <source>
        <dbReference type="Proteomes" id="UP000237839"/>
    </source>
</evidence>
<gene>
    <name evidence="8" type="ORF">S2091_2992</name>
</gene>